<keyword evidence="5" id="KW-0653">Protein transport</keyword>
<comment type="similarity">
    <text evidence="2">Belongs to the GOSR1 family.</text>
</comment>
<comment type="caution">
    <text evidence="11">The sequence shown here is derived from an EMBL/GenBank/DDBJ whole genome shotgun (WGS) entry which is preliminary data.</text>
</comment>
<dbReference type="AlphaFoldDB" id="D3BQH9"/>
<dbReference type="Pfam" id="PF12352">
    <property type="entry name" value="V-SNARE_C"/>
    <property type="match status" value="1"/>
</dbReference>
<dbReference type="Proteomes" id="UP000001396">
    <property type="component" value="Unassembled WGS sequence"/>
</dbReference>
<dbReference type="PANTHER" id="PTHR21094:SF2">
    <property type="entry name" value="GOLGI SNAP RECEPTOR COMPLEX MEMBER 1"/>
    <property type="match status" value="1"/>
</dbReference>
<evidence type="ECO:0000313" key="12">
    <source>
        <dbReference type="Proteomes" id="UP000001396"/>
    </source>
</evidence>
<dbReference type="GO" id="GO:0000139">
    <property type="term" value="C:Golgi membrane"/>
    <property type="evidence" value="ECO:0007669"/>
    <property type="project" value="UniProtKB-SubCell"/>
</dbReference>
<feature type="compositionally biased region" description="Polar residues" evidence="9">
    <location>
        <begin position="1"/>
        <end position="15"/>
    </location>
</feature>
<feature type="transmembrane region" description="Helical" evidence="10">
    <location>
        <begin position="234"/>
        <end position="258"/>
    </location>
</feature>
<evidence type="ECO:0000256" key="5">
    <source>
        <dbReference type="ARBA" id="ARBA00022927"/>
    </source>
</evidence>
<evidence type="ECO:0000256" key="8">
    <source>
        <dbReference type="ARBA" id="ARBA00023136"/>
    </source>
</evidence>
<dbReference type="EMBL" id="ADBJ01000047">
    <property type="protein sequence ID" value="EFA76399.1"/>
    <property type="molecule type" value="Genomic_DNA"/>
</dbReference>
<dbReference type="GO" id="GO:0005797">
    <property type="term" value="C:Golgi medial cisterna"/>
    <property type="evidence" value="ECO:0007669"/>
    <property type="project" value="TreeGrafter"/>
</dbReference>
<dbReference type="InterPro" id="IPR023601">
    <property type="entry name" value="Golgi_SNAP_su1"/>
</dbReference>
<evidence type="ECO:0000313" key="11">
    <source>
        <dbReference type="EMBL" id="EFA76399.1"/>
    </source>
</evidence>
<protein>
    <submittedName>
        <fullName evidence="11">Uncharacterized protein</fullName>
    </submittedName>
</protein>
<dbReference type="PANTHER" id="PTHR21094">
    <property type="entry name" value="GOS-28 SNARE- RELATED"/>
    <property type="match status" value="1"/>
</dbReference>
<name>D3BQH9_HETP5</name>
<dbReference type="RefSeq" id="XP_020428531.1">
    <property type="nucleotide sequence ID" value="XM_020580946.1"/>
</dbReference>
<evidence type="ECO:0000256" key="3">
    <source>
        <dbReference type="ARBA" id="ARBA00022448"/>
    </source>
</evidence>
<keyword evidence="6 10" id="KW-1133">Transmembrane helix</keyword>
<evidence type="ECO:0000256" key="1">
    <source>
        <dbReference type="ARBA" id="ARBA00004409"/>
    </source>
</evidence>
<dbReference type="FunCoup" id="D3BQH9">
    <property type="interactions" value="599"/>
</dbReference>
<dbReference type="GO" id="GO:0048219">
    <property type="term" value="P:inter-Golgi cisterna vesicle-mediated transport"/>
    <property type="evidence" value="ECO:0007669"/>
    <property type="project" value="TreeGrafter"/>
</dbReference>
<dbReference type="InParanoid" id="D3BQH9"/>
<evidence type="ECO:0000256" key="6">
    <source>
        <dbReference type="ARBA" id="ARBA00022989"/>
    </source>
</evidence>
<proteinExistence type="inferred from homology"/>
<keyword evidence="4 10" id="KW-0812">Transmembrane</keyword>
<dbReference type="GO" id="GO:0031201">
    <property type="term" value="C:SNARE complex"/>
    <property type="evidence" value="ECO:0007669"/>
    <property type="project" value="TreeGrafter"/>
</dbReference>
<reference evidence="11 12" key="1">
    <citation type="journal article" date="2011" name="Genome Res.">
        <title>Phylogeny-wide analysis of social amoeba genomes highlights ancient origins for complex intercellular communication.</title>
        <authorList>
            <person name="Heidel A.J."/>
            <person name="Lawal H.M."/>
            <person name="Felder M."/>
            <person name="Schilde C."/>
            <person name="Helps N.R."/>
            <person name="Tunggal B."/>
            <person name="Rivero F."/>
            <person name="John U."/>
            <person name="Schleicher M."/>
            <person name="Eichinger L."/>
            <person name="Platzer M."/>
            <person name="Noegel A.A."/>
            <person name="Schaap P."/>
            <person name="Gloeckner G."/>
        </authorList>
    </citation>
    <scope>NUCLEOTIDE SEQUENCE [LARGE SCALE GENOMIC DNA]</scope>
    <source>
        <strain evidence="12">ATCC 26659 / Pp 5 / PN500</strain>
    </source>
</reference>
<evidence type="ECO:0000256" key="10">
    <source>
        <dbReference type="SAM" id="Phobius"/>
    </source>
</evidence>
<sequence>MSSRPTWDSSPTMNRSMSGNGLSSIGGGGSSSSGGVPTTVSVDSIRKEIRKYEVDVDTKLSALSSLNDKVQRDTASEYIDDSYIEFDVLTSELDSIFKNLTRCNELLAKEQNISISMIQHHRDKLEDFLKDYKKYKKNITYSLEHSELLSGSTYKNKDTEIPMNNLLREQQSLHNSNYVADSILGQARQAHEALENQRKILRGASHKINNMTGIFGAIDGVTTKIKRMKSRNMMVLGGLIGISYMVSVIKSIGCFLLNGK</sequence>
<dbReference type="STRING" id="670386.D3BQH9"/>
<comment type="subcellular location">
    <subcellularLocation>
        <location evidence="1">Golgi apparatus membrane</location>
        <topology evidence="1">Single-pass type IV membrane protein</topology>
    </subcellularLocation>
</comment>
<keyword evidence="12" id="KW-1185">Reference proteome</keyword>
<dbReference type="GeneID" id="31365635"/>
<evidence type="ECO:0000256" key="7">
    <source>
        <dbReference type="ARBA" id="ARBA00023034"/>
    </source>
</evidence>
<keyword evidence="8 10" id="KW-0472">Membrane</keyword>
<dbReference type="OMA" id="QWKSMEM"/>
<keyword evidence="7" id="KW-0333">Golgi apparatus</keyword>
<dbReference type="GO" id="GO:0005801">
    <property type="term" value="C:cis-Golgi network"/>
    <property type="evidence" value="ECO:0007669"/>
    <property type="project" value="InterPro"/>
</dbReference>
<organism evidence="11 12">
    <name type="scientific">Heterostelium pallidum (strain ATCC 26659 / Pp 5 / PN500)</name>
    <name type="common">Cellular slime mold</name>
    <name type="synonym">Polysphondylium pallidum</name>
    <dbReference type="NCBI Taxonomy" id="670386"/>
    <lineage>
        <taxon>Eukaryota</taxon>
        <taxon>Amoebozoa</taxon>
        <taxon>Evosea</taxon>
        <taxon>Eumycetozoa</taxon>
        <taxon>Dictyostelia</taxon>
        <taxon>Acytosteliales</taxon>
        <taxon>Acytosteliaceae</taxon>
        <taxon>Heterostelium</taxon>
    </lineage>
</organism>
<dbReference type="GO" id="GO:0006888">
    <property type="term" value="P:endoplasmic reticulum to Golgi vesicle-mediated transport"/>
    <property type="evidence" value="ECO:0007669"/>
    <property type="project" value="InterPro"/>
</dbReference>
<keyword evidence="3" id="KW-0813">Transport</keyword>
<dbReference type="GO" id="GO:0005484">
    <property type="term" value="F:SNAP receptor activity"/>
    <property type="evidence" value="ECO:0007669"/>
    <property type="project" value="TreeGrafter"/>
</dbReference>
<dbReference type="GO" id="GO:0015031">
    <property type="term" value="P:protein transport"/>
    <property type="evidence" value="ECO:0007669"/>
    <property type="project" value="UniProtKB-KW"/>
</dbReference>
<gene>
    <name evidence="11" type="ORF">PPL_10164</name>
</gene>
<evidence type="ECO:0000256" key="4">
    <source>
        <dbReference type="ARBA" id="ARBA00022692"/>
    </source>
</evidence>
<accession>D3BQH9</accession>
<feature type="region of interest" description="Disordered" evidence="9">
    <location>
        <begin position="1"/>
        <end position="39"/>
    </location>
</feature>
<dbReference type="GO" id="GO:0006906">
    <property type="term" value="P:vesicle fusion"/>
    <property type="evidence" value="ECO:0007669"/>
    <property type="project" value="TreeGrafter"/>
</dbReference>
<evidence type="ECO:0000256" key="2">
    <source>
        <dbReference type="ARBA" id="ARBA00008473"/>
    </source>
</evidence>
<evidence type="ECO:0000256" key="9">
    <source>
        <dbReference type="SAM" id="MobiDB-lite"/>
    </source>
</evidence>